<keyword evidence="4 8" id="KW-0812">Transmembrane</keyword>
<dbReference type="InterPro" id="IPR036942">
    <property type="entry name" value="Beta-barrel_TonB_sf"/>
</dbReference>
<dbReference type="PATRIC" id="fig|1433126.3.peg.1383"/>
<dbReference type="Gene3D" id="2.40.170.20">
    <property type="entry name" value="TonB-dependent receptor, beta-barrel domain"/>
    <property type="match status" value="1"/>
</dbReference>
<dbReference type="InterPro" id="IPR039426">
    <property type="entry name" value="TonB-dep_rcpt-like"/>
</dbReference>
<comment type="subcellular location">
    <subcellularLocation>
        <location evidence="1 8">Cell outer membrane</location>
        <topology evidence="1 8">Multi-pass membrane protein</topology>
    </subcellularLocation>
</comment>
<dbReference type="AlphaFoldDB" id="A0A060R7X7"/>
<proteinExistence type="inferred from homology"/>
<evidence type="ECO:0000313" key="12">
    <source>
        <dbReference type="EMBL" id="CDN31486.1"/>
    </source>
</evidence>
<dbReference type="InterPro" id="IPR008969">
    <property type="entry name" value="CarboxyPept-like_regulatory"/>
</dbReference>
<keyword evidence="7 8" id="KW-0998">Cell outer membrane</keyword>
<evidence type="ECO:0000259" key="10">
    <source>
        <dbReference type="Pfam" id="PF00593"/>
    </source>
</evidence>
<dbReference type="NCBIfam" id="TIGR04057">
    <property type="entry name" value="SusC_RagA_signa"/>
    <property type="match status" value="1"/>
</dbReference>
<accession>A0A060R7X7</accession>
<evidence type="ECO:0000256" key="1">
    <source>
        <dbReference type="ARBA" id="ARBA00004571"/>
    </source>
</evidence>
<dbReference type="FunFam" id="2.170.130.10:FF:000003">
    <property type="entry name" value="SusC/RagA family TonB-linked outer membrane protein"/>
    <property type="match status" value="1"/>
</dbReference>
<evidence type="ECO:0000313" key="13">
    <source>
        <dbReference type="Proteomes" id="UP000027616"/>
    </source>
</evidence>
<keyword evidence="3 8" id="KW-1134">Transmembrane beta strand</keyword>
<dbReference type="HOGENOM" id="CLU_004317_1_0_10"/>
<sequence length="1021" mass="112585">MLAVFSLANVSAVATTPYLQSKNINVTLKVVESDGETPFVGAVIFLQSNHQKSTVSDVNGVAKLTGVPADGTLVVEFLGMETQNIAINERTQITIVMKEAAQAIEDVVVVGFGKQKKASVVGAVSTVKGEELRVTNATLSNAFAGRIAGVIAVQRGGEPGADGASFWIRGISTFSGSTSPLIYIDGVEVSSGDLNALAPEVIEGFSILKDASATALYGARGANGVILVTTRNGKDMEKARINIRFQNTFTQPTQVVKIADGVDYMNARNYAILNRNPNATPYFSEQQIEGVKNNLNPYIFPNTDWQSYLFEDWTTTQALNMNVTGGGKRTDYFISATLNNEFGMFKKDPNNKFDNNIQNMRLSLQANVGVLLTPTTKANVRINSNILEYNGSQTSSAYIYQCMFEAPGVMFAPVLPSQKNEDHILFGSKNGGPVSGRFRNPYAEMVSGYSNNSQSTVISSFDIDQNLKFITEGLSAKGMVSFKNWSTTSVTRRFTPYYYGVTDWRVENGEYLYNYGVINKGSNALSTSTSNGGDRLTTLQFSLDYNRTFAEKHNVSAMLVYLQRDYNTNAPGTFYATLPTRNQGVAARVTYGYDNRYLLELNAGYNGSENFAEGSRFGLFPSFSVGYNIANEAYFESLRSVVNQLKLRGSYGLVGNSSTASRFPYLTLVNLNGAGYTFGDQWQTSQTGAIVTTYGAAGARWERGVKANIGLDLTLFNSLSLSVDVFNEERNDIFMQRNIIPAESGITGSLKPYANLGRVKNEGIEASLEYNKAIGSDWLVSVRGNFTFAKNELLDRDEPMYKWDYQSSIGQPLNCYYGLIAEGLFQSDEEVKNSPNQTYTPNLRAGDVKYKDLNEDGKIDDNDRTTIGYPTVPQIVYGLGASLQYKKLSFSLFFQGVARTSLNMNSFHPFTPDQNTLLDFVAQDYWREDNPNAAYPRLVDNINQSTHNNVRTSTFWMRDGSFIRLKSVELGYNVGKFRVFVSGQNLLTWAPFKHWDPELGGGRGLSYPNLRTATIGIQATF</sequence>
<keyword evidence="6 8" id="KW-0472">Membrane</keyword>
<dbReference type="PROSITE" id="PS52016">
    <property type="entry name" value="TONB_DEPENDENT_REC_3"/>
    <property type="match status" value="1"/>
</dbReference>
<dbReference type="Pfam" id="PF00593">
    <property type="entry name" value="TonB_dep_Rec_b-barrel"/>
    <property type="match status" value="1"/>
</dbReference>
<comment type="similarity">
    <text evidence="8 9">Belongs to the TonB-dependent receptor family.</text>
</comment>
<dbReference type="InterPro" id="IPR037066">
    <property type="entry name" value="Plug_dom_sf"/>
</dbReference>
<dbReference type="eggNOG" id="COG1629">
    <property type="taxonomic scope" value="Bacteria"/>
</dbReference>
<evidence type="ECO:0000256" key="7">
    <source>
        <dbReference type="ARBA" id="ARBA00023237"/>
    </source>
</evidence>
<dbReference type="InterPro" id="IPR012910">
    <property type="entry name" value="Plug_dom"/>
</dbReference>
<dbReference type="Pfam" id="PF07715">
    <property type="entry name" value="Plug"/>
    <property type="match status" value="1"/>
</dbReference>
<dbReference type="KEGG" id="rbc:BN938_1399"/>
<feature type="domain" description="TonB-dependent receptor-like beta-barrel" evidence="10">
    <location>
        <begin position="449"/>
        <end position="986"/>
    </location>
</feature>
<name>A0A060R7X7_9BACT</name>
<dbReference type="Gene3D" id="2.170.130.10">
    <property type="entry name" value="TonB-dependent receptor, plug domain"/>
    <property type="match status" value="1"/>
</dbReference>
<evidence type="ECO:0000256" key="5">
    <source>
        <dbReference type="ARBA" id="ARBA00023077"/>
    </source>
</evidence>
<evidence type="ECO:0000259" key="11">
    <source>
        <dbReference type="Pfam" id="PF07715"/>
    </source>
</evidence>
<reference evidence="12 13" key="1">
    <citation type="journal article" date="2015" name="Genome Announc.">
        <title>Complete Genome Sequence of the Novel Leech Symbiont Mucinivorans hirudinis M3T.</title>
        <authorList>
            <person name="Nelson M.C."/>
            <person name="Bomar L."/>
            <person name="Graf J."/>
        </authorList>
    </citation>
    <scope>NUCLEOTIDE SEQUENCE [LARGE SCALE GENOMIC DNA]</scope>
    <source>
        <strain evidence="13">M3</strain>
    </source>
</reference>
<evidence type="ECO:0000256" key="8">
    <source>
        <dbReference type="PROSITE-ProRule" id="PRU01360"/>
    </source>
</evidence>
<protein>
    <submittedName>
        <fullName evidence="12">TonB family protein / TonB-dependent receptor</fullName>
    </submittedName>
</protein>
<keyword evidence="13" id="KW-1185">Reference proteome</keyword>
<dbReference type="SUPFAM" id="SSF49464">
    <property type="entry name" value="Carboxypeptidase regulatory domain-like"/>
    <property type="match status" value="1"/>
</dbReference>
<dbReference type="Pfam" id="PF13715">
    <property type="entry name" value="CarbopepD_reg_2"/>
    <property type="match status" value="1"/>
</dbReference>
<dbReference type="EMBL" id="HG934468">
    <property type="protein sequence ID" value="CDN31486.1"/>
    <property type="molecule type" value="Genomic_DNA"/>
</dbReference>
<keyword evidence="12" id="KW-0675">Receptor</keyword>
<dbReference type="SUPFAM" id="SSF56935">
    <property type="entry name" value="Porins"/>
    <property type="match status" value="1"/>
</dbReference>
<dbReference type="GO" id="GO:0009279">
    <property type="term" value="C:cell outer membrane"/>
    <property type="evidence" value="ECO:0007669"/>
    <property type="project" value="UniProtKB-SubCell"/>
</dbReference>
<keyword evidence="2 8" id="KW-0813">Transport</keyword>
<evidence type="ECO:0000256" key="4">
    <source>
        <dbReference type="ARBA" id="ARBA00022692"/>
    </source>
</evidence>
<evidence type="ECO:0000256" key="3">
    <source>
        <dbReference type="ARBA" id="ARBA00022452"/>
    </source>
</evidence>
<feature type="domain" description="TonB-dependent receptor plug" evidence="11">
    <location>
        <begin position="117"/>
        <end position="225"/>
    </location>
</feature>
<keyword evidence="5 9" id="KW-0798">TonB box</keyword>
<dbReference type="InterPro" id="IPR023996">
    <property type="entry name" value="TonB-dep_OMP_SusC/RagA"/>
</dbReference>
<evidence type="ECO:0000256" key="6">
    <source>
        <dbReference type="ARBA" id="ARBA00023136"/>
    </source>
</evidence>
<dbReference type="Proteomes" id="UP000027616">
    <property type="component" value="Chromosome I"/>
</dbReference>
<evidence type="ECO:0000256" key="2">
    <source>
        <dbReference type="ARBA" id="ARBA00022448"/>
    </source>
</evidence>
<dbReference type="STRING" id="1433126.BN938_1399"/>
<dbReference type="NCBIfam" id="TIGR04056">
    <property type="entry name" value="OMP_RagA_SusC"/>
    <property type="match status" value="1"/>
</dbReference>
<dbReference type="InterPro" id="IPR000531">
    <property type="entry name" value="Beta-barrel_TonB"/>
</dbReference>
<evidence type="ECO:0000256" key="9">
    <source>
        <dbReference type="RuleBase" id="RU003357"/>
    </source>
</evidence>
<organism evidence="12 13">
    <name type="scientific">Mucinivorans hirudinis</name>
    <dbReference type="NCBI Taxonomy" id="1433126"/>
    <lineage>
        <taxon>Bacteria</taxon>
        <taxon>Pseudomonadati</taxon>
        <taxon>Bacteroidota</taxon>
        <taxon>Bacteroidia</taxon>
        <taxon>Bacteroidales</taxon>
        <taxon>Rikenellaceae</taxon>
        <taxon>Mucinivorans</taxon>
    </lineage>
</organism>
<gene>
    <name evidence="12" type="ORF">BN938_1399</name>
</gene>
<dbReference type="InterPro" id="IPR023997">
    <property type="entry name" value="TonB-dep_OMP_SusC/RagA_CS"/>
</dbReference>